<protein>
    <recommendedName>
        <fullName evidence="2">DDE Tnp4 domain-containing protein</fullName>
    </recommendedName>
</protein>
<gene>
    <name evidence="1" type="ORF">H310_08475</name>
</gene>
<sequence>MQRNVLSRTEAMLTMTGFSATEFNTLWSVVKMHAMSSWNEGRGRRSQTTAKDAFFMLLCVMKHYDTWDKHALDFDIKAPTFEKLIGRIMALVTPVLYEHFFQPANRPSGSFVESKRYFSGKHKLYGYKIEASGVYVDVSDHRPGSVSDLTMFLDRIATHRSALSKSSDEDILVDAAEGRRLHATSWAVLQDKGYEGIDEAIRNILPKKKPRGGHLDHVERHTIFDKVACLCPWLQ</sequence>
<dbReference type="AlphaFoldDB" id="A0A024U085"/>
<organism evidence="1">
    <name type="scientific">Aphanomyces invadans</name>
    <dbReference type="NCBI Taxonomy" id="157072"/>
    <lineage>
        <taxon>Eukaryota</taxon>
        <taxon>Sar</taxon>
        <taxon>Stramenopiles</taxon>
        <taxon>Oomycota</taxon>
        <taxon>Saprolegniomycetes</taxon>
        <taxon>Saprolegniales</taxon>
        <taxon>Verrucalvaceae</taxon>
        <taxon>Aphanomyces</taxon>
    </lineage>
</organism>
<dbReference type="OrthoDB" id="122710at2759"/>
<name>A0A024U085_9STRA</name>
<dbReference type="GeneID" id="20085525"/>
<dbReference type="EMBL" id="KI913968">
    <property type="protein sequence ID" value="ETV99002.1"/>
    <property type="molecule type" value="Genomic_DNA"/>
</dbReference>
<evidence type="ECO:0000313" key="1">
    <source>
        <dbReference type="EMBL" id="ETV99002.1"/>
    </source>
</evidence>
<reference evidence="1" key="1">
    <citation type="submission" date="2013-12" db="EMBL/GenBank/DDBJ databases">
        <title>The Genome Sequence of Aphanomyces invadans NJM9701.</title>
        <authorList>
            <consortium name="The Broad Institute Genomics Platform"/>
            <person name="Russ C."/>
            <person name="Tyler B."/>
            <person name="van West P."/>
            <person name="Dieguez-Uribeondo J."/>
            <person name="Young S.K."/>
            <person name="Zeng Q."/>
            <person name="Gargeya S."/>
            <person name="Fitzgerald M."/>
            <person name="Abouelleil A."/>
            <person name="Alvarado L."/>
            <person name="Chapman S.B."/>
            <person name="Gainer-Dewar J."/>
            <person name="Goldberg J."/>
            <person name="Griggs A."/>
            <person name="Gujja S."/>
            <person name="Hansen M."/>
            <person name="Howarth C."/>
            <person name="Imamovic A."/>
            <person name="Ireland A."/>
            <person name="Larimer J."/>
            <person name="McCowan C."/>
            <person name="Murphy C."/>
            <person name="Pearson M."/>
            <person name="Poon T.W."/>
            <person name="Priest M."/>
            <person name="Roberts A."/>
            <person name="Saif S."/>
            <person name="Shea T."/>
            <person name="Sykes S."/>
            <person name="Wortman J."/>
            <person name="Nusbaum C."/>
            <person name="Birren B."/>
        </authorList>
    </citation>
    <scope>NUCLEOTIDE SEQUENCE [LARGE SCALE GENOMIC DNA]</scope>
    <source>
        <strain evidence="1">NJM9701</strain>
    </source>
</reference>
<dbReference type="VEuPathDB" id="FungiDB:H310_08475"/>
<proteinExistence type="predicted"/>
<accession>A0A024U085</accession>
<evidence type="ECO:0008006" key="2">
    <source>
        <dbReference type="Google" id="ProtNLM"/>
    </source>
</evidence>
<dbReference type="RefSeq" id="XP_008872430.1">
    <property type="nucleotide sequence ID" value="XM_008874208.1"/>
</dbReference>